<dbReference type="InterPro" id="IPR016181">
    <property type="entry name" value="Acyl_CoA_acyltransferase"/>
</dbReference>
<dbReference type="InParanoid" id="A0A507ALJ1"/>
<accession>A0A507ALJ1</accession>
<protein>
    <recommendedName>
        <fullName evidence="1">N-acetyltransferase domain-containing protein</fullName>
    </recommendedName>
</protein>
<dbReference type="AlphaFoldDB" id="A0A507ALJ1"/>
<proteinExistence type="predicted"/>
<dbReference type="Gene3D" id="3.40.630.30">
    <property type="match status" value="1"/>
</dbReference>
<reference evidence="2 3" key="1">
    <citation type="submission" date="2019-06" db="EMBL/GenBank/DDBJ databases">
        <title>Draft genome sequence of the filamentous fungus Phialemoniopsis curvata isolated from diesel fuel.</title>
        <authorList>
            <person name="Varaljay V.A."/>
            <person name="Lyon W.J."/>
            <person name="Crouch A.L."/>
            <person name="Drake C.E."/>
            <person name="Hollomon J.M."/>
            <person name="Nadeau L.J."/>
            <person name="Nunn H.S."/>
            <person name="Stevenson B.S."/>
            <person name="Bojanowski C.L."/>
            <person name="Crookes-Goodson W.J."/>
        </authorList>
    </citation>
    <scope>NUCLEOTIDE SEQUENCE [LARGE SCALE GENOMIC DNA]</scope>
    <source>
        <strain evidence="2 3">D216</strain>
    </source>
</reference>
<dbReference type="Pfam" id="PF13508">
    <property type="entry name" value="Acetyltransf_7"/>
    <property type="match status" value="1"/>
</dbReference>
<dbReference type="EMBL" id="SKBQ01000090">
    <property type="protein sequence ID" value="TPX07336.1"/>
    <property type="molecule type" value="Genomic_DNA"/>
</dbReference>
<comment type="caution">
    <text evidence="2">The sequence shown here is derived from an EMBL/GenBank/DDBJ whole genome shotgun (WGS) entry which is preliminary data.</text>
</comment>
<evidence type="ECO:0000313" key="3">
    <source>
        <dbReference type="Proteomes" id="UP000319257"/>
    </source>
</evidence>
<organism evidence="2 3">
    <name type="scientific">Thyridium curvatum</name>
    <dbReference type="NCBI Taxonomy" id="1093900"/>
    <lineage>
        <taxon>Eukaryota</taxon>
        <taxon>Fungi</taxon>
        <taxon>Dikarya</taxon>
        <taxon>Ascomycota</taxon>
        <taxon>Pezizomycotina</taxon>
        <taxon>Sordariomycetes</taxon>
        <taxon>Sordariomycetidae</taxon>
        <taxon>Thyridiales</taxon>
        <taxon>Thyridiaceae</taxon>
        <taxon>Thyridium</taxon>
    </lineage>
</organism>
<evidence type="ECO:0000313" key="2">
    <source>
        <dbReference type="EMBL" id="TPX07336.1"/>
    </source>
</evidence>
<dbReference type="RefSeq" id="XP_030989047.1">
    <property type="nucleotide sequence ID" value="XM_031133411.1"/>
</dbReference>
<sequence length="273" mass="31004">MANVKTNLTLIELKRSLIPAKWEDSVRVIGMSEYREAALSLSHSFASDDLSQYLLNADDMSNLSAEEKWRLHVDIMTYMVAAHCLNGVVTTIGPDYEGVALWMPPGKNVDDWWTVLRSGMWRLYYQLSPEGKKRYYEEMLPLLHQTKTEVLGEGDDNAWYLVYLGTKPNARGRGYARKLLENMLERADAEKRQVYLESSSLANNAYYKKFGFEVKRDIYLERGHIPVRLSIMVREPQAVRKVAYSSPAVTAAGSVKLQVGGNLKKAQQMANGL</sequence>
<gene>
    <name evidence="2" type="ORF">E0L32_010758</name>
</gene>
<feature type="domain" description="N-acetyltransferase" evidence="1">
    <location>
        <begin position="107"/>
        <end position="234"/>
    </location>
</feature>
<dbReference type="PANTHER" id="PTHR42791">
    <property type="entry name" value="GNAT FAMILY ACETYLTRANSFERASE"/>
    <property type="match status" value="1"/>
</dbReference>
<dbReference type="InterPro" id="IPR052523">
    <property type="entry name" value="Trichothecene_AcTrans"/>
</dbReference>
<dbReference type="SUPFAM" id="SSF55729">
    <property type="entry name" value="Acyl-CoA N-acyltransferases (Nat)"/>
    <property type="match status" value="1"/>
</dbReference>
<dbReference type="STRING" id="1093900.A0A507ALJ1"/>
<name>A0A507ALJ1_9PEZI</name>
<evidence type="ECO:0000259" key="1">
    <source>
        <dbReference type="PROSITE" id="PS51186"/>
    </source>
</evidence>
<dbReference type="GO" id="GO:0016747">
    <property type="term" value="F:acyltransferase activity, transferring groups other than amino-acyl groups"/>
    <property type="evidence" value="ECO:0007669"/>
    <property type="project" value="InterPro"/>
</dbReference>
<dbReference type="InterPro" id="IPR000182">
    <property type="entry name" value="GNAT_dom"/>
</dbReference>
<keyword evidence="3" id="KW-1185">Reference proteome</keyword>
<dbReference type="CDD" id="cd04301">
    <property type="entry name" value="NAT_SF"/>
    <property type="match status" value="1"/>
</dbReference>
<dbReference type="OrthoDB" id="544277at2759"/>
<dbReference type="PANTHER" id="PTHR42791:SF1">
    <property type="entry name" value="N-ACETYLTRANSFERASE DOMAIN-CONTAINING PROTEIN"/>
    <property type="match status" value="1"/>
</dbReference>
<dbReference type="GeneID" id="41978205"/>
<dbReference type="Proteomes" id="UP000319257">
    <property type="component" value="Unassembled WGS sequence"/>
</dbReference>
<dbReference type="PROSITE" id="PS51186">
    <property type="entry name" value="GNAT"/>
    <property type="match status" value="1"/>
</dbReference>